<dbReference type="SUPFAM" id="SSF46785">
    <property type="entry name" value="Winged helix' DNA-binding domain"/>
    <property type="match status" value="1"/>
</dbReference>
<dbReference type="InterPro" id="IPR036390">
    <property type="entry name" value="WH_DNA-bd_sf"/>
</dbReference>
<dbReference type="GO" id="GO:0003677">
    <property type="term" value="F:DNA binding"/>
    <property type="evidence" value="ECO:0007669"/>
    <property type="project" value="UniProtKB-KW"/>
</dbReference>
<reference evidence="5 6" key="1">
    <citation type="submission" date="2020-04" db="EMBL/GenBank/DDBJ databases">
        <authorList>
            <person name="Yin C."/>
        </authorList>
    </citation>
    <scope>NUCLEOTIDE SEQUENCE [LARGE SCALE GENOMIC DNA]</scope>
    <source>
        <strain evidence="5 6">Ae27</strain>
    </source>
</reference>
<dbReference type="RefSeq" id="WP_168872760.1">
    <property type="nucleotide sequence ID" value="NZ_JABAIA010000002.1"/>
</dbReference>
<gene>
    <name evidence="5" type="ORF">HGH92_21295</name>
</gene>
<dbReference type="InterPro" id="IPR036388">
    <property type="entry name" value="WH-like_DNA-bd_sf"/>
</dbReference>
<evidence type="ECO:0000313" key="5">
    <source>
        <dbReference type="EMBL" id="NLR66858.1"/>
    </source>
</evidence>
<dbReference type="EMBL" id="JABAIA010000002">
    <property type="protein sequence ID" value="NLR66858.1"/>
    <property type="molecule type" value="Genomic_DNA"/>
</dbReference>
<dbReference type="InterPro" id="IPR052526">
    <property type="entry name" value="HTH-type_Bedaq_tolerance"/>
</dbReference>
<dbReference type="InterPro" id="IPR000835">
    <property type="entry name" value="HTH_MarR-typ"/>
</dbReference>
<keyword evidence="2" id="KW-0238">DNA-binding</keyword>
<dbReference type="GO" id="GO:0003700">
    <property type="term" value="F:DNA-binding transcription factor activity"/>
    <property type="evidence" value="ECO:0007669"/>
    <property type="project" value="InterPro"/>
</dbReference>
<proteinExistence type="predicted"/>
<dbReference type="Gene3D" id="1.10.10.10">
    <property type="entry name" value="Winged helix-like DNA-binding domain superfamily/Winged helix DNA-binding domain"/>
    <property type="match status" value="1"/>
</dbReference>
<dbReference type="PROSITE" id="PS50995">
    <property type="entry name" value="HTH_MARR_2"/>
    <property type="match status" value="1"/>
</dbReference>
<keyword evidence="1" id="KW-0805">Transcription regulation</keyword>
<dbReference type="Pfam" id="PF01047">
    <property type="entry name" value="MarR"/>
    <property type="match status" value="1"/>
</dbReference>
<dbReference type="InterPro" id="IPR023187">
    <property type="entry name" value="Tscrpt_reg_MarR-type_CS"/>
</dbReference>
<feature type="domain" description="HTH marR-type" evidence="4">
    <location>
        <begin position="1"/>
        <end position="137"/>
    </location>
</feature>
<dbReference type="PROSITE" id="PS01117">
    <property type="entry name" value="HTH_MARR_1"/>
    <property type="match status" value="1"/>
</dbReference>
<dbReference type="PRINTS" id="PR00598">
    <property type="entry name" value="HTHMARR"/>
</dbReference>
<evidence type="ECO:0000256" key="1">
    <source>
        <dbReference type="ARBA" id="ARBA00023015"/>
    </source>
</evidence>
<dbReference type="SMART" id="SM00347">
    <property type="entry name" value="HTH_MARR"/>
    <property type="match status" value="1"/>
</dbReference>
<dbReference type="Proteomes" id="UP000570474">
    <property type="component" value="Unassembled WGS sequence"/>
</dbReference>
<protein>
    <submittedName>
        <fullName evidence="5">MarR family transcriptional regulator</fullName>
    </submittedName>
</protein>
<evidence type="ECO:0000256" key="3">
    <source>
        <dbReference type="ARBA" id="ARBA00023163"/>
    </source>
</evidence>
<accession>A0A847S168</accession>
<name>A0A847S168_9BACT</name>
<dbReference type="PANTHER" id="PTHR39515:SF2">
    <property type="entry name" value="HTH-TYPE TRANSCRIPTIONAL REGULATOR RV0880"/>
    <property type="match status" value="1"/>
</dbReference>
<dbReference type="PANTHER" id="PTHR39515">
    <property type="entry name" value="CONSERVED PROTEIN"/>
    <property type="match status" value="1"/>
</dbReference>
<dbReference type="AlphaFoldDB" id="A0A847S168"/>
<comment type="caution">
    <text evidence="5">The sequence shown here is derived from an EMBL/GenBank/DDBJ whole genome shotgun (WGS) entry which is preliminary data.</text>
</comment>
<organism evidence="5 6">
    <name type="scientific">Chitinophaga varians</name>
    <dbReference type="NCBI Taxonomy" id="2202339"/>
    <lineage>
        <taxon>Bacteria</taxon>
        <taxon>Pseudomonadati</taxon>
        <taxon>Bacteroidota</taxon>
        <taxon>Chitinophagia</taxon>
        <taxon>Chitinophagales</taxon>
        <taxon>Chitinophagaceae</taxon>
        <taxon>Chitinophaga</taxon>
    </lineage>
</organism>
<evidence type="ECO:0000313" key="6">
    <source>
        <dbReference type="Proteomes" id="UP000570474"/>
    </source>
</evidence>
<evidence type="ECO:0000259" key="4">
    <source>
        <dbReference type="PROSITE" id="PS50995"/>
    </source>
</evidence>
<dbReference type="Gene3D" id="1.10.287.100">
    <property type="match status" value="1"/>
</dbReference>
<keyword evidence="6" id="KW-1185">Reference proteome</keyword>
<sequence length="142" mass="16102">MDSFATASSLRLSISNLNKRLRKQVYSTEGFSLSELSTLSYVYQQGAMFPSELAELVKVKNQSMSQILNSLETGGLITRTQSPEDKRKMSVTITPKGKKMVEKTRHERDEWLAEAIEQTLSKEEKKLLTTVLPLLNKIADYK</sequence>
<evidence type="ECO:0000256" key="2">
    <source>
        <dbReference type="ARBA" id="ARBA00023125"/>
    </source>
</evidence>
<keyword evidence="3" id="KW-0804">Transcription</keyword>